<dbReference type="Proteomes" id="UP000254293">
    <property type="component" value="Unassembled WGS sequence"/>
</dbReference>
<evidence type="ECO:0000313" key="1">
    <source>
        <dbReference type="EMBL" id="STR00315.1"/>
    </source>
</evidence>
<organism evidence="1 2">
    <name type="scientific">Kingella potus</name>
    <dbReference type="NCBI Taxonomy" id="265175"/>
    <lineage>
        <taxon>Bacteria</taxon>
        <taxon>Pseudomonadati</taxon>
        <taxon>Pseudomonadota</taxon>
        <taxon>Betaproteobacteria</taxon>
        <taxon>Neisseriales</taxon>
        <taxon>Neisseriaceae</taxon>
        <taxon>Kingella</taxon>
    </lineage>
</organism>
<gene>
    <name evidence="1" type="ORF">NCTC13336_00517</name>
</gene>
<proteinExistence type="predicted"/>
<dbReference type="EMBL" id="UGJJ01000001">
    <property type="protein sequence ID" value="STR00315.1"/>
    <property type="molecule type" value="Genomic_DNA"/>
</dbReference>
<reference evidence="1 2" key="1">
    <citation type="submission" date="2018-06" db="EMBL/GenBank/DDBJ databases">
        <authorList>
            <consortium name="Pathogen Informatics"/>
            <person name="Doyle S."/>
        </authorList>
    </citation>
    <scope>NUCLEOTIDE SEQUENCE [LARGE SCALE GENOMIC DNA]</scope>
    <source>
        <strain evidence="1 2">NCTC13336</strain>
    </source>
</reference>
<dbReference type="AlphaFoldDB" id="A0A377QZX9"/>
<accession>A0A377QZX9</accession>
<name>A0A377QZX9_9NEIS</name>
<sequence>MKAKNKIFNWDKAKTQYRYIKGGDLFCYRIAEFCQFSVCQTARCRTVADTSGQQKPRTLSWDGIPYVC</sequence>
<protein>
    <submittedName>
        <fullName evidence="1">Uncharacterized protein</fullName>
    </submittedName>
</protein>
<evidence type="ECO:0000313" key="2">
    <source>
        <dbReference type="Proteomes" id="UP000254293"/>
    </source>
</evidence>
<keyword evidence="2" id="KW-1185">Reference proteome</keyword>